<feature type="region of interest" description="Disordered" evidence="1">
    <location>
        <begin position="1"/>
        <end position="30"/>
    </location>
</feature>
<keyword evidence="4" id="KW-1185">Reference proteome</keyword>
<keyword evidence="2" id="KW-1133">Transmembrane helix</keyword>
<evidence type="ECO:0000313" key="3">
    <source>
        <dbReference type="EMBL" id="KAK9846577.1"/>
    </source>
</evidence>
<accession>A0AAW1SLG6</accession>
<dbReference type="Proteomes" id="UP001445335">
    <property type="component" value="Unassembled WGS sequence"/>
</dbReference>
<keyword evidence="2" id="KW-0472">Membrane</keyword>
<dbReference type="AlphaFoldDB" id="A0AAW1SLG6"/>
<protein>
    <submittedName>
        <fullName evidence="3">Uncharacterized protein</fullName>
    </submittedName>
</protein>
<organism evidence="3 4">
    <name type="scientific">Elliptochloris bilobata</name>
    <dbReference type="NCBI Taxonomy" id="381761"/>
    <lineage>
        <taxon>Eukaryota</taxon>
        <taxon>Viridiplantae</taxon>
        <taxon>Chlorophyta</taxon>
        <taxon>core chlorophytes</taxon>
        <taxon>Trebouxiophyceae</taxon>
        <taxon>Trebouxiophyceae incertae sedis</taxon>
        <taxon>Elliptochloris clade</taxon>
        <taxon>Elliptochloris</taxon>
    </lineage>
</organism>
<dbReference type="EMBL" id="JALJOU010000001">
    <property type="protein sequence ID" value="KAK9846577.1"/>
    <property type="molecule type" value="Genomic_DNA"/>
</dbReference>
<feature type="transmembrane region" description="Helical" evidence="2">
    <location>
        <begin position="176"/>
        <end position="199"/>
    </location>
</feature>
<gene>
    <name evidence="3" type="ORF">WJX81_006958</name>
</gene>
<evidence type="ECO:0000256" key="2">
    <source>
        <dbReference type="SAM" id="Phobius"/>
    </source>
</evidence>
<evidence type="ECO:0000256" key="1">
    <source>
        <dbReference type="SAM" id="MobiDB-lite"/>
    </source>
</evidence>
<name>A0AAW1SLG6_9CHLO</name>
<proteinExistence type="predicted"/>
<keyword evidence="2" id="KW-0812">Transmembrane</keyword>
<evidence type="ECO:0000313" key="4">
    <source>
        <dbReference type="Proteomes" id="UP001445335"/>
    </source>
</evidence>
<sequence>MLGVRQPAPPDAEDNCGSYQPLLDGEPEEAPAASTSRSAYAFTIPAAQGPAVRDGAGAALPALPDAAQLWRRESFLVKLWFSVSVVTLVSSLFWLELGLVAGLTGVAGASLTLCTRCRRHEHSTVETLSTTRLLALINASVSGATAAALLYILCLHPCEDQEADGLPSDAAVCRRMIVTLLIVAAWHSLNAALAARVVLRVSHVYKALNPVSSGLVAIA</sequence>
<reference evidence="3 4" key="1">
    <citation type="journal article" date="2024" name="Nat. Commun.">
        <title>Phylogenomics reveals the evolutionary origins of lichenization in chlorophyte algae.</title>
        <authorList>
            <person name="Puginier C."/>
            <person name="Libourel C."/>
            <person name="Otte J."/>
            <person name="Skaloud P."/>
            <person name="Haon M."/>
            <person name="Grisel S."/>
            <person name="Petersen M."/>
            <person name="Berrin J.G."/>
            <person name="Delaux P.M."/>
            <person name="Dal Grande F."/>
            <person name="Keller J."/>
        </authorList>
    </citation>
    <scope>NUCLEOTIDE SEQUENCE [LARGE SCALE GENOMIC DNA]</scope>
    <source>
        <strain evidence="3 4">SAG 245.80</strain>
    </source>
</reference>
<feature type="transmembrane region" description="Helical" evidence="2">
    <location>
        <begin position="133"/>
        <end position="155"/>
    </location>
</feature>
<comment type="caution">
    <text evidence="3">The sequence shown here is derived from an EMBL/GenBank/DDBJ whole genome shotgun (WGS) entry which is preliminary data.</text>
</comment>